<evidence type="ECO:0008006" key="5">
    <source>
        <dbReference type="Google" id="ProtNLM"/>
    </source>
</evidence>
<keyword evidence="4" id="KW-1185">Reference proteome</keyword>
<sequence length="323" mass="36140">MKMKIPTPYLLFSAFGAVGGGLILVKEYLSGPRYEGKERLDGKTVIITGATDGIGKETAKELAKRGAKIFMASRDMKKCEEIRKDFVLQTGNKFIYCRKCDLASQESIRQFASRFNSEESRLDILLNNAGVMRCPRSLTSEGIEMQIGVNHFGHFLLTHLLLDKLKKTAPSRIINVSSVAHLRGEIDFNDLNSEKHYDPAKAYEQSKLANVLFTRELAKRLEGTGVTVNALHPGIVDTNIARHMDFVNSWFASLFLKPLAWPFIRTPERGAQTTLYAALDPSLANVTGKYFSNCAESHVAPQALDDDAARKLFITSLRWTRLH</sequence>
<protein>
    <recommendedName>
        <fullName evidence="5">Retinol dehydrogenase 13</fullName>
    </recommendedName>
</protein>
<dbReference type="Pfam" id="PF00106">
    <property type="entry name" value="adh_short"/>
    <property type="match status" value="1"/>
</dbReference>
<evidence type="ECO:0000256" key="2">
    <source>
        <dbReference type="RuleBase" id="RU000363"/>
    </source>
</evidence>
<evidence type="ECO:0000313" key="3">
    <source>
        <dbReference type="EMBL" id="KAK4015276.1"/>
    </source>
</evidence>
<gene>
    <name evidence="3" type="ORF">OUZ56_030259</name>
</gene>
<name>A0ABQ9ZQS4_9CRUS</name>
<proteinExistence type="inferred from homology"/>
<organism evidence="3 4">
    <name type="scientific">Daphnia magna</name>
    <dbReference type="NCBI Taxonomy" id="35525"/>
    <lineage>
        <taxon>Eukaryota</taxon>
        <taxon>Metazoa</taxon>
        <taxon>Ecdysozoa</taxon>
        <taxon>Arthropoda</taxon>
        <taxon>Crustacea</taxon>
        <taxon>Branchiopoda</taxon>
        <taxon>Diplostraca</taxon>
        <taxon>Cladocera</taxon>
        <taxon>Anomopoda</taxon>
        <taxon>Daphniidae</taxon>
        <taxon>Daphnia</taxon>
    </lineage>
</organism>
<keyword evidence="1" id="KW-0560">Oxidoreductase</keyword>
<dbReference type="PRINTS" id="PR00081">
    <property type="entry name" value="GDHRDH"/>
</dbReference>
<evidence type="ECO:0000256" key="1">
    <source>
        <dbReference type="ARBA" id="ARBA00023002"/>
    </source>
</evidence>
<dbReference type="InterPro" id="IPR036291">
    <property type="entry name" value="NAD(P)-bd_dom_sf"/>
</dbReference>
<dbReference type="PRINTS" id="PR00080">
    <property type="entry name" value="SDRFAMILY"/>
</dbReference>
<accession>A0ABQ9ZQS4</accession>
<reference evidence="3 4" key="1">
    <citation type="journal article" date="2023" name="Nucleic Acids Res.">
        <title>The hologenome of Daphnia magna reveals possible DNA methylation and microbiome-mediated evolution of the host genome.</title>
        <authorList>
            <person name="Chaturvedi A."/>
            <person name="Li X."/>
            <person name="Dhandapani V."/>
            <person name="Marshall H."/>
            <person name="Kissane S."/>
            <person name="Cuenca-Cambronero M."/>
            <person name="Asole G."/>
            <person name="Calvet F."/>
            <person name="Ruiz-Romero M."/>
            <person name="Marangio P."/>
            <person name="Guigo R."/>
            <person name="Rago D."/>
            <person name="Mirbahai L."/>
            <person name="Eastwood N."/>
            <person name="Colbourne J.K."/>
            <person name="Zhou J."/>
            <person name="Mallon E."/>
            <person name="Orsini L."/>
        </authorList>
    </citation>
    <scope>NUCLEOTIDE SEQUENCE [LARGE SCALE GENOMIC DNA]</scope>
    <source>
        <strain evidence="3">LRV0_1</strain>
    </source>
</reference>
<dbReference type="InterPro" id="IPR002347">
    <property type="entry name" value="SDR_fam"/>
</dbReference>
<evidence type="ECO:0000313" key="4">
    <source>
        <dbReference type="Proteomes" id="UP001234178"/>
    </source>
</evidence>
<dbReference type="Gene3D" id="3.40.50.720">
    <property type="entry name" value="NAD(P)-binding Rossmann-like Domain"/>
    <property type="match status" value="1"/>
</dbReference>
<dbReference type="Proteomes" id="UP001234178">
    <property type="component" value="Unassembled WGS sequence"/>
</dbReference>
<dbReference type="PANTHER" id="PTHR43157:SF31">
    <property type="entry name" value="PHOSPHATIDYLINOSITOL-GLYCAN BIOSYNTHESIS CLASS F PROTEIN"/>
    <property type="match status" value="1"/>
</dbReference>
<comment type="similarity">
    <text evidence="2">Belongs to the short-chain dehydrogenases/reductases (SDR) family.</text>
</comment>
<comment type="caution">
    <text evidence="3">The sequence shown here is derived from an EMBL/GenBank/DDBJ whole genome shotgun (WGS) entry which is preliminary data.</text>
</comment>
<dbReference type="PANTHER" id="PTHR43157">
    <property type="entry name" value="PHOSPHATIDYLINOSITOL-GLYCAN BIOSYNTHESIS CLASS F PROTEIN-RELATED"/>
    <property type="match status" value="1"/>
</dbReference>
<dbReference type="EMBL" id="JAOYFB010000005">
    <property type="protein sequence ID" value="KAK4015276.1"/>
    <property type="molecule type" value="Genomic_DNA"/>
</dbReference>
<dbReference type="SUPFAM" id="SSF51735">
    <property type="entry name" value="NAD(P)-binding Rossmann-fold domains"/>
    <property type="match status" value="1"/>
</dbReference>